<proteinExistence type="inferred from homology"/>
<dbReference type="GO" id="GO:0008725">
    <property type="term" value="F:DNA-3-methyladenine glycosylase activity"/>
    <property type="evidence" value="ECO:0007669"/>
    <property type="project" value="TreeGrafter"/>
</dbReference>
<comment type="similarity">
    <text evidence="2">Belongs to the alkylbase DNA glycosidase AlkA family.</text>
</comment>
<evidence type="ECO:0000256" key="2">
    <source>
        <dbReference type="ARBA" id="ARBA00010817"/>
    </source>
</evidence>
<comment type="catalytic activity">
    <reaction evidence="1">
        <text>Hydrolysis of alkylated DNA, releasing 3-methyladenine, 3-methylguanine, 7-methylguanine and 7-methyladenine.</text>
        <dbReference type="EC" id="3.2.2.21"/>
    </reaction>
</comment>
<dbReference type="Gene3D" id="1.10.340.30">
    <property type="entry name" value="Hypothetical protein, domain 2"/>
    <property type="match status" value="1"/>
</dbReference>
<keyword evidence="4" id="KW-0227">DNA damage</keyword>
<dbReference type="Proteomes" id="UP000593892">
    <property type="component" value="Chromosome"/>
</dbReference>
<dbReference type="GO" id="GO:0032131">
    <property type="term" value="F:alkylated DNA binding"/>
    <property type="evidence" value="ECO:0007669"/>
    <property type="project" value="TreeGrafter"/>
</dbReference>
<evidence type="ECO:0000313" key="7">
    <source>
        <dbReference type="EMBL" id="QOY88556.1"/>
    </source>
</evidence>
<evidence type="ECO:0000256" key="5">
    <source>
        <dbReference type="ARBA" id="ARBA00023204"/>
    </source>
</evidence>
<dbReference type="GO" id="GO:0006285">
    <property type="term" value="P:base-excision repair, AP site formation"/>
    <property type="evidence" value="ECO:0007669"/>
    <property type="project" value="TreeGrafter"/>
</dbReference>
<dbReference type="InterPro" id="IPR051912">
    <property type="entry name" value="Alkylbase_DNA_Glycosylase/TA"/>
</dbReference>
<dbReference type="KEGG" id="pfer:IRI77_00920"/>
<accession>A0A7S7NRV2</accession>
<dbReference type="EMBL" id="CP063849">
    <property type="protein sequence ID" value="QOY88556.1"/>
    <property type="molecule type" value="Genomic_DNA"/>
</dbReference>
<dbReference type="GO" id="GO:0006307">
    <property type="term" value="P:DNA alkylation repair"/>
    <property type="evidence" value="ECO:0007669"/>
    <property type="project" value="TreeGrafter"/>
</dbReference>
<protein>
    <recommendedName>
        <fullName evidence="3">DNA-3-methyladenine glycosylase II</fullName>
        <ecNumber evidence="3">3.2.2.21</ecNumber>
    </recommendedName>
</protein>
<organism evidence="7 8">
    <name type="scientific">Paludibaculum fermentans</name>
    <dbReference type="NCBI Taxonomy" id="1473598"/>
    <lineage>
        <taxon>Bacteria</taxon>
        <taxon>Pseudomonadati</taxon>
        <taxon>Acidobacteriota</taxon>
        <taxon>Terriglobia</taxon>
        <taxon>Bryobacterales</taxon>
        <taxon>Bryobacteraceae</taxon>
        <taxon>Paludibaculum</taxon>
    </lineage>
</organism>
<gene>
    <name evidence="7" type="ORF">IRI77_00920</name>
</gene>
<sequence>MKQAVEHLRAADPKLAAWIEQVGPCQIAFHPPEFSTLARSIVFQQLSGKAAATIYGRLEQAVGPGGVRPESILSIEPEQMRPLGLSGQKAKYLRSLAEKTVDGTINFAQLPSMPDEEVIAHLTSAKGVGVWTAQMFLMFALQRPDVLPLGDLGIRNAMQRLYRLRTPPLPERMTKIARPWRPYATYACWYLWRGLDGAANL</sequence>
<dbReference type="GO" id="GO:0043916">
    <property type="term" value="F:DNA-7-methylguanine glycosylase activity"/>
    <property type="evidence" value="ECO:0007669"/>
    <property type="project" value="TreeGrafter"/>
</dbReference>
<dbReference type="RefSeq" id="WP_194450218.1">
    <property type="nucleotide sequence ID" value="NZ_CP063849.1"/>
</dbReference>
<evidence type="ECO:0000256" key="4">
    <source>
        <dbReference type="ARBA" id="ARBA00022763"/>
    </source>
</evidence>
<dbReference type="PANTHER" id="PTHR43003:SF5">
    <property type="entry name" value="DNA-3-METHYLADENINE GLYCOSYLASE"/>
    <property type="match status" value="1"/>
</dbReference>
<dbReference type="AlphaFoldDB" id="A0A7S7NRV2"/>
<dbReference type="InterPro" id="IPR011257">
    <property type="entry name" value="DNA_glycosylase"/>
</dbReference>
<dbReference type="SUPFAM" id="SSF48150">
    <property type="entry name" value="DNA-glycosylase"/>
    <property type="match status" value="1"/>
</dbReference>
<reference evidence="7 8" key="1">
    <citation type="submission" date="2020-10" db="EMBL/GenBank/DDBJ databases">
        <title>Complete genome sequence of Paludibaculum fermentans P105T, a facultatively anaerobic acidobacterium capable of dissimilatory Fe(III) reduction.</title>
        <authorList>
            <person name="Dedysh S.N."/>
            <person name="Beletsky A.V."/>
            <person name="Kulichevskaya I.S."/>
            <person name="Mardanov A.V."/>
            <person name="Ravin N.V."/>
        </authorList>
    </citation>
    <scope>NUCLEOTIDE SEQUENCE [LARGE SCALE GENOMIC DNA]</scope>
    <source>
        <strain evidence="7 8">P105</strain>
    </source>
</reference>
<keyword evidence="5" id="KW-0234">DNA repair</keyword>
<dbReference type="Gene3D" id="1.10.1670.40">
    <property type="match status" value="1"/>
</dbReference>
<dbReference type="SMART" id="SM00478">
    <property type="entry name" value="ENDO3c"/>
    <property type="match status" value="1"/>
</dbReference>
<dbReference type="CDD" id="cd00056">
    <property type="entry name" value="ENDO3c"/>
    <property type="match status" value="1"/>
</dbReference>
<evidence type="ECO:0000256" key="3">
    <source>
        <dbReference type="ARBA" id="ARBA00012000"/>
    </source>
</evidence>
<evidence type="ECO:0000259" key="6">
    <source>
        <dbReference type="SMART" id="SM00478"/>
    </source>
</evidence>
<keyword evidence="8" id="KW-1185">Reference proteome</keyword>
<dbReference type="InterPro" id="IPR003265">
    <property type="entry name" value="HhH-GPD_domain"/>
</dbReference>
<dbReference type="Pfam" id="PF00730">
    <property type="entry name" value="HhH-GPD"/>
    <property type="match status" value="1"/>
</dbReference>
<feature type="domain" description="HhH-GPD" evidence="6">
    <location>
        <begin position="42"/>
        <end position="196"/>
    </location>
</feature>
<dbReference type="FunFam" id="1.10.340.30:FF:000004">
    <property type="entry name" value="DNA-3-methyladenine glycosylase II"/>
    <property type="match status" value="1"/>
</dbReference>
<evidence type="ECO:0000256" key="1">
    <source>
        <dbReference type="ARBA" id="ARBA00000086"/>
    </source>
</evidence>
<name>A0A7S7NRV2_PALFE</name>
<evidence type="ECO:0000313" key="8">
    <source>
        <dbReference type="Proteomes" id="UP000593892"/>
    </source>
</evidence>
<dbReference type="EC" id="3.2.2.21" evidence="3"/>
<dbReference type="PANTHER" id="PTHR43003">
    <property type="entry name" value="DNA-3-METHYLADENINE GLYCOSYLASE"/>
    <property type="match status" value="1"/>
</dbReference>
<dbReference type="GO" id="GO:0032993">
    <property type="term" value="C:protein-DNA complex"/>
    <property type="evidence" value="ECO:0007669"/>
    <property type="project" value="TreeGrafter"/>
</dbReference>